<dbReference type="InterPro" id="IPR052523">
    <property type="entry name" value="Trichothecene_AcTrans"/>
</dbReference>
<gene>
    <name evidence="2" type="ORF">QE367_002259</name>
</gene>
<proteinExistence type="predicted"/>
<protein>
    <submittedName>
        <fullName evidence="2">GNAT superfamily N-acetyltransferase</fullName>
    </submittedName>
</protein>
<evidence type="ECO:0000259" key="1">
    <source>
        <dbReference type="PROSITE" id="PS51186"/>
    </source>
</evidence>
<dbReference type="Proteomes" id="UP001260188">
    <property type="component" value="Unassembled WGS sequence"/>
</dbReference>
<accession>A0ABU1I2D4</accession>
<evidence type="ECO:0000313" key="2">
    <source>
        <dbReference type="EMBL" id="MDR6168055.1"/>
    </source>
</evidence>
<sequence length="222" mass="23574">MQCTYSYGMTRTTSRTVTPVTRGEIDVAADLLTHAFANDAPTRALLQERAHDERARHRLFRAILLGGPLQNGTVDGVRDPDTGTLIGVAVWSRPGDTGMRTAALPEYARAIGIGGLARALRVSDAIDSHRPAVPHWYLKAVGVAPDAVGGGIGGTLLAARLELIDTQGSPSYLESSNDRTTALYRRHGFVPLTRLPWPDGAGPLAMWRAGDTAASGAPRAAE</sequence>
<organism evidence="2 3">
    <name type="scientific">Microbacterium paludicola</name>
    <dbReference type="NCBI Taxonomy" id="300019"/>
    <lineage>
        <taxon>Bacteria</taxon>
        <taxon>Bacillati</taxon>
        <taxon>Actinomycetota</taxon>
        <taxon>Actinomycetes</taxon>
        <taxon>Micrococcales</taxon>
        <taxon>Microbacteriaceae</taxon>
        <taxon>Microbacterium</taxon>
    </lineage>
</organism>
<reference evidence="2 3" key="1">
    <citation type="submission" date="2023-08" db="EMBL/GenBank/DDBJ databases">
        <title>Functional and genomic diversity of the sorghum phyllosphere microbiome.</title>
        <authorList>
            <person name="Shade A."/>
        </authorList>
    </citation>
    <scope>NUCLEOTIDE SEQUENCE [LARGE SCALE GENOMIC DNA]</scope>
    <source>
        <strain evidence="2 3">SORGH_AS_0919</strain>
    </source>
</reference>
<dbReference type="Pfam" id="PF00583">
    <property type="entry name" value="Acetyltransf_1"/>
    <property type="match status" value="1"/>
</dbReference>
<comment type="caution">
    <text evidence="2">The sequence shown here is derived from an EMBL/GenBank/DDBJ whole genome shotgun (WGS) entry which is preliminary data.</text>
</comment>
<dbReference type="EMBL" id="JAVIZA010000001">
    <property type="protein sequence ID" value="MDR6168055.1"/>
    <property type="molecule type" value="Genomic_DNA"/>
</dbReference>
<feature type="domain" description="N-acetyltransferase" evidence="1">
    <location>
        <begin position="15"/>
        <end position="211"/>
    </location>
</feature>
<dbReference type="PROSITE" id="PS51186">
    <property type="entry name" value="GNAT"/>
    <property type="match status" value="1"/>
</dbReference>
<evidence type="ECO:0000313" key="3">
    <source>
        <dbReference type="Proteomes" id="UP001260188"/>
    </source>
</evidence>
<dbReference type="PANTHER" id="PTHR42791">
    <property type="entry name" value="GNAT FAMILY ACETYLTRANSFERASE"/>
    <property type="match status" value="1"/>
</dbReference>
<dbReference type="PANTHER" id="PTHR42791:SF1">
    <property type="entry name" value="N-ACETYLTRANSFERASE DOMAIN-CONTAINING PROTEIN"/>
    <property type="match status" value="1"/>
</dbReference>
<dbReference type="SUPFAM" id="SSF55729">
    <property type="entry name" value="Acyl-CoA N-acyltransferases (Nat)"/>
    <property type="match status" value="1"/>
</dbReference>
<dbReference type="InterPro" id="IPR000182">
    <property type="entry name" value="GNAT_dom"/>
</dbReference>
<dbReference type="Gene3D" id="3.40.630.30">
    <property type="match status" value="1"/>
</dbReference>
<dbReference type="InterPro" id="IPR016181">
    <property type="entry name" value="Acyl_CoA_acyltransferase"/>
</dbReference>
<name>A0ABU1I2D4_9MICO</name>
<keyword evidence="3" id="KW-1185">Reference proteome</keyword>